<feature type="transmembrane region" description="Helical" evidence="1">
    <location>
        <begin position="110"/>
        <end position="133"/>
    </location>
</feature>
<feature type="transmembrane region" description="Helical" evidence="1">
    <location>
        <begin position="153"/>
        <end position="173"/>
    </location>
</feature>
<reference evidence="2 3" key="1">
    <citation type="submission" date="2015-09" db="EMBL/GenBank/DDBJ databases">
        <authorList>
            <consortium name="Pathogen Informatics"/>
        </authorList>
    </citation>
    <scope>NUCLEOTIDE SEQUENCE [LARGE SCALE GENOMIC DNA]</scope>
    <source>
        <strain evidence="2 3">2789STDY5834863</strain>
    </source>
</reference>
<accession>A0A173XFZ6</accession>
<keyword evidence="1" id="KW-1133">Transmembrane helix</keyword>
<sequence>MKRFFGTDSPSFRFMTILLELAEINLLFLLCSIPIVTIGAAYSAMLHSLYGMHKYGEGCFSVKMFFRVFRRSLKPLIPAWCVIVICYILLGCNINYIINNTQGMIRFIGCGVYIVLLLFVSGIMQYLSIFVALSEKWNRDFLKNSFLLTLAKFPVVILTSLLSMSVFIVALFPVSMMLRLLPLVILFWIVCPAYVCVGIHMRVLKPLFPELFDF</sequence>
<dbReference type="GeneID" id="75080142"/>
<evidence type="ECO:0000256" key="1">
    <source>
        <dbReference type="SAM" id="Phobius"/>
    </source>
</evidence>
<gene>
    <name evidence="2" type="ORF">ERS852478_00310</name>
</gene>
<dbReference type="AlphaFoldDB" id="A0A173XFZ6"/>
<protein>
    <submittedName>
        <fullName evidence="2">Predicted integral membrane protein</fullName>
    </submittedName>
</protein>
<evidence type="ECO:0000313" key="2">
    <source>
        <dbReference type="EMBL" id="CUN50659.1"/>
    </source>
</evidence>
<dbReference type="Pfam" id="PF04854">
    <property type="entry name" value="DUF624"/>
    <property type="match status" value="1"/>
</dbReference>
<dbReference type="InterPro" id="IPR006938">
    <property type="entry name" value="DUF624"/>
</dbReference>
<feature type="transmembrane region" description="Helical" evidence="1">
    <location>
        <begin position="21"/>
        <end position="45"/>
    </location>
</feature>
<dbReference type="RefSeq" id="WP_025577570.1">
    <property type="nucleotide sequence ID" value="NZ_BTHH01000001.1"/>
</dbReference>
<keyword evidence="1" id="KW-0812">Transmembrane</keyword>
<organism evidence="2 3">
    <name type="scientific">Blautia wexlerae</name>
    <dbReference type="NCBI Taxonomy" id="418240"/>
    <lineage>
        <taxon>Bacteria</taxon>
        <taxon>Bacillati</taxon>
        <taxon>Bacillota</taxon>
        <taxon>Clostridia</taxon>
        <taxon>Lachnospirales</taxon>
        <taxon>Lachnospiraceae</taxon>
        <taxon>Blautia</taxon>
    </lineage>
</organism>
<feature type="transmembrane region" description="Helical" evidence="1">
    <location>
        <begin position="180"/>
        <end position="201"/>
    </location>
</feature>
<keyword evidence="1" id="KW-0472">Membrane</keyword>
<evidence type="ECO:0000313" key="3">
    <source>
        <dbReference type="Proteomes" id="UP000095431"/>
    </source>
</evidence>
<name>A0A173XFZ6_9FIRM</name>
<dbReference type="EMBL" id="CYZN01000002">
    <property type="protein sequence ID" value="CUN50659.1"/>
    <property type="molecule type" value="Genomic_DNA"/>
</dbReference>
<feature type="transmembrane region" description="Helical" evidence="1">
    <location>
        <begin position="77"/>
        <end position="98"/>
    </location>
</feature>
<proteinExistence type="predicted"/>
<dbReference type="Proteomes" id="UP000095431">
    <property type="component" value="Unassembled WGS sequence"/>
</dbReference>